<reference evidence="3" key="1">
    <citation type="journal article" date="2019" name="Int. J. Syst. Evol. Microbiol.">
        <title>The Global Catalogue of Microorganisms (GCM) 10K type strain sequencing project: providing services to taxonomists for standard genome sequencing and annotation.</title>
        <authorList>
            <consortium name="The Broad Institute Genomics Platform"/>
            <consortium name="The Broad Institute Genome Sequencing Center for Infectious Disease"/>
            <person name="Wu L."/>
            <person name="Ma J."/>
        </authorList>
    </citation>
    <scope>NUCLEOTIDE SEQUENCE [LARGE SCALE GENOMIC DNA]</scope>
    <source>
        <strain evidence="3">KCTC 3950</strain>
    </source>
</reference>
<evidence type="ECO:0000313" key="3">
    <source>
        <dbReference type="Proteomes" id="UP001597541"/>
    </source>
</evidence>
<dbReference type="Proteomes" id="UP001597541">
    <property type="component" value="Unassembled WGS sequence"/>
</dbReference>
<evidence type="ECO:0000259" key="1">
    <source>
        <dbReference type="Pfam" id="PF09860"/>
    </source>
</evidence>
<dbReference type="EMBL" id="JBHUME010000011">
    <property type="protein sequence ID" value="MFD2614347.1"/>
    <property type="molecule type" value="Genomic_DNA"/>
</dbReference>
<dbReference type="InterPro" id="IPR018656">
    <property type="entry name" value="DUF2087"/>
</dbReference>
<evidence type="ECO:0000313" key="2">
    <source>
        <dbReference type="EMBL" id="MFD2614347.1"/>
    </source>
</evidence>
<name>A0ABW5PJ13_9BACL</name>
<dbReference type="Pfam" id="PF09860">
    <property type="entry name" value="DUF2087"/>
    <property type="match status" value="1"/>
</dbReference>
<dbReference type="RefSeq" id="WP_377605102.1">
    <property type="nucleotide sequence ID" value="NZ_JBHUME010000011.1"/>
</dbReference>
<feature type="domain" description="DUF2087" evidence="1">
    <location>
        <begin position="182"/>
        <end position="248"/>
    </location>
</feature>
<protein>
    <submittedName>
        <fullName evidence="2">DUF2087 domain-containing protein</fullName>
    </submittedName>
</protein>
<proteinExistence type="predicted"/>
<sequence length="251" mass="29508">MDLTERFWNASLTEMKQGYVQEQHHYICLLCGQSYEDGIIYPENGVLYQASKYIRVHVEKAHQSVFHYLIQMDKKLTGLTEHQNALLRQFYEGKSDAEVQKELGIGSASTIRNHRFALKEKERQSKVFLALMDLLKDNDRHAPAMVDVPKTARMVDERYNLTRKEYDEAIAKYFPQGTDGPLTTFHIQEKYKLVVLRELASKFEPGRTYTEKEINEVLKARYADFVTLRRYLIEYGFMDRKPDGSEYWIQA</sequence>
<organism evidence="2 3">
    <name type="scientific">Paenibacillus gansuensis</name>
    <dbReference type="NCBI Taxonomy" id="306542"/>
    <lineage>
        <taxon>Bacteria</taxon>
        <taxon>Bacillati</taxon>
        <taxon>Bacillota</taxon>
        <taxon>Bacilli</taxon>
        <taxon>Bacillales</taxon>
        <taxon>Paenibacillaceae</taxon>
        <taxon>Paenibacillus</taxon>
    </lineage>
</organism>
<accession>A0ABW5PJ13</accession>
<gene>
    <name evidence="2" type="ORF">ACFSUF_18205</name>
</gene>
<comment type="caution">
    <text evidence="2">The sequence shown here is derived from an EMBL/GenBank/DDBJ whole genome shotgun (WGS) entry which is preliminary data.</text>
</comment>
<keyword evidence="3" id="KW-1185">Reference proteome</keyword>